<evidence type="ECO:0000313" key="3">
    <source>
        <dbReference type="Proteomes" id="UP000602905"/>
    </source>
</evidence>
<dbReference type="InterPro" id="IPR021476">
    <property type="entry name" value="Egh16-like"/>
</dbReference>
<sequence>MQDSDDNPSITLDNQPRNPESGSRKSKWVGHERGSTSRFMIPIYFPYIHSPPLKLNLFSSPSAGPLLLLATQLVTGSLLHLISKQHISSNFINTTIVNFHSIMFAKTSAISSVLLVLAAISSVNAHGAMVAVTGSNGVTGQGFGIVETTPRDGTRRQPFQTDTSIIRDREIASGDASPCGRTLAGGVNDMAAQMEAASSAGLPAASEDGTVTMTIHQINGDGAGPYTCDVSADASGKSFANMKILTNVPGENSRSNAKATDFPLVAQMPAGTTCTGGPNGDACVVRCRNAARAGPFGGCTAVTNAVGGAGNSTAPAAASAPKAAGAKAKEALAEDLYKRALNVVKSFEKKRMLRSRIAGVKAGYWI</sequence>
<dbReference type="EMBL" id="JACYCD010000054">
    <property type="protein sequence ID" value="KAF8704533.1"/>
    <property type="molecule type" value="Genomic_DNA"/>
</dbReference>
<evidence type="ECO:0000256" key="1">
    <source>
        <dbReference type="SAM" id="MobiDB-lite"/>
    </source>
</evidence>
<evidence type="ECO:0000313" key="2">
    <source>
        <dbReference type="EMBL" id="KAF8704533.1"/>
    </source>
</evidence>
<protein>
    <recommendedName>
        <fullName evidence="4">GEgh 16 protein</fullName>
    </recommendedName>
</protein>
<dbReference type="Pfam" id="PF11327">
    <property type="entry name" value="Egh16-like"/>
    <property type="match status" value="1"/>
</dbReference>
<name>A0A8H7HQ31_9AGAM</name>
<dbReference type="OrthoDB" id="3241054at2759"/>
<feature type="non-terminal residue" evidence="2">
    <location>
        <position position="1"/>
    </location>
</feature>
<reference evidence="2" key="1">
    <citation type="submission" date="2020-09" db="EMBL/GenBank/DDBJ databases">
        <title>Comparative genome analyses of four rice-infecting Rhizoctonia solani isolates reveal extensive enrichment of homogalacturonan modification genes.</title>
        <authorList>
            <person name="Lee D.-Y."/>
            <person name="Jeon J."/>
            <person name="Kim K.-T."/>
            <person name="Cheong K."/>
            <person name="Song H."/>
            <person name="Choi G."/>
            <person name="Ko J."/>
            <person name="Opiyo S.O."/>
            <person name="Zuo S."/>
            <person name="Madhav S."/>
            <person name="Lee Y.-H."/>
            <person name="Wang G.-L."/>
        </authorList>
    </citation>
    <scope>NUCLEOTIDE SEQUENCE</scope>
    <source>
        <strain evidence="2">AG1-IA WGL</strain>
    </source>
</reference>
<gene>
    <name evidence="2" type="ORF">RHS03_05980</name>
</gene>
<dbReference type="AlphaFoldDB" id="A0A8H7HQ31"/>
<feature type="compositionally biased region" description="Polar residues" evidence="1">
    <location>
        <begin position="7"/>
        <end position="21"/>
    </location>
</feature>
<dbReference type="PANTHER" id="PTHR34618">
    <property type="entry name" value="SURFACE PROTEIN MAS1, PUTATIVE-RELATED"/>
    <property type="match status" value="1"/>
</dbReference>
<evidence type="ECO:0008006" key="4">
    <source>
        <dbReference type="Google" id="ProtNLM"/>
    </source>
</evidence>
<accession>A0A8H7HQ31</accession>
<dbReference type="PANTHER" id="PTHR34618:SF4">
    <property type="entry name" value="CAS1"/>
    <property type="match status" value="1"/>
</dbReference>
<organism evidence="2 3">
    <name type="scientific">Rhizoctonia solani</name>
    <dbReference type="NCBI Taxonomy" id="456999"/>
    <lineage>
        <taxon>Eukaryota</taxon>
        <taxon>Fungi</taxon>
        <taxon>Dikarya</taxon>
        <taxon>Basidiomycota</taxon>
        <taxon>Agaricomycotina</taxon>
        <taxon>Agaricomycetes</taxon>
        <taxon>Cantharellales</taxon>
        <taxon>Ceratobasidiaceae</taxon>
        <taxon>Rhizoctonia</taxon>
    </lineage>
</organism>
<feature type="region of interest" description="Disordered" evidence="1">
    <location>
        <begin position="1"/>
        <end position="30"/>
    </location>
</feature>
<comment type="caution">
    <text evidence="2">The sequence shown here is derived from an EMBL/GenBank/DDBJ whole genome shotgun (WGS) entry which is preliminary data.</text>
</comment>
<proteinExistence type="predicted"/>
<dbReference type="Proteomes" id="UP000602905">
    <property type="component" value="Unassembled WGS sequence"/>
</dbReference>